<dbReference type="Proteomes" id="UP001454036">
    <property type="component" value="Unassembled WGS sequence"/>
</dbReference>
<sequence>MMDRITHGACYDEDTAMDEDLGPIGFDNDVSIQEEDFYEDFDQSNELVDHYCEDTGTSRPVEYNKHVHRDNSILIPDMVFSSANEFRGLIRSYSFRKKLVKVNYLARKYINKVRRNPSISVANFIEDVKDDITVDISLNTSFWAIKVAGYLLFGNESQKFAKLSNFGHEILHAMPTSTVWTKLEGLENVIEEELLEIEHRLCVKYLHANWSKRFPGK</sequence>
<keyword evidence="2" id="KW-1185">Reference proteome</keyword>
<accession>A0AAV3QCI2</accession>
<comment type="caution">
    <text evidence="1">The sequence shown here is derived from an EMBL/GenBank/DDBJ whole genome shotgun (WGS) entry which is preliminary data.</text>
</comment>
<dbReference type="AlphaFoldDB" id="A0AAV3QCI2"/>
<evidence type="ECO:0000313" key="1">
    <source>
        <dbReference type="EMBL" id="GAA0161424.1"/>
    </source>
</evidence>
<gene>
    <name evidence="1" type="ORF">LIER_39226</name>
</gene>
<organism evidence="1 2">
    <name type="scientific">Lithospermum erythrorhizon</name>
    <name type="common">Purple gromwell</name>
    <name type="synonym">Lithospermum officinale var. erythrorhizon</name>
    <dbReference type="NCBI Taxonomy" id="34254"/>
    <lineage>
        <taxon>Eukaryota</taxon>
        <taxon>Viridiplantae</taxon>
        <taxon>Streptophyta</taxon>
        <taxon>Embryophyta</taxon>
        <taxon>Tracheophyta</taxon>
        <taxon>Spermatophyta</taxon>
        <taxon>Magnoliopsida</taxon>
        <taxon>eudicotyledons</taxon>
        <taxon>Gunneridae</taxon>
        <taxon>Pentapetalae</taxon>
        <taxon>asterids</taxon>
        <taxon>lamiids</taxon>
        <taxon>Boraginales</taxon>
        <taxon>Boraginaceae</taxon>
        <taxon>Boraginoideae</taxon>
        <taxon>Lithospermeae</taxon>
        <taxon>Lithospermum</taxon>
    </lineage>
</organism>
<evidence type="ECO:0000313" key="2">
    <source>
        <dbReference type="Proteomes" id="UP001454036"/>
    </source>
</evidence>
<proteinExistence type="predicted"/>
<reference evidence="1 2" key="1">
    <citation type="submission" date="2024-01" db="EMBL/GenBank/DDBJ databases">
        <title>The complete chloroplast genome sequence of Lithospermum erythrorhizon: insights into the phylogenetic relationship among Boraginaceae species and the maternal lineages of purple gromwells.</title>
        <authorList>
            <person name="Okada T."/>
            <person name="Watanabe K."/>
        </authorList>
    </citation>
    <scope>NUCLEOTIDE SEQUENCE [LARGE SCALE GENOMIC DNA]</scope>
</reference>
<protein>
    <submittedName>
        <fullName evidence="1">Uncharacterized protein</fullName>
    </submittedName>
</protein>
<dbReference type="EMBL" id="BAABME010020785">
    <property type="protein sequence ID" value="GAA0161424.1"/>
    <property type="molecule type" value="Genomic_DNA"/>
</dbReference>
<name>A0AAV3QCI2_LITER</name>